<organism evidence="2 3">
    <name type="scientific">Pseudorhizobium endolithicum</name>
    <dbReference type="NCBI Taxonomy" id="1191678"/>
    <lineage>
        <taxon>Bacteria</taxon>
        <taxon>Pseudomonadati</taxon>
        <taxon>Pseudomonadota</taxon>
        <taxon>Alphaproteobacteria</taxon>
        <taxon>Hyphomicrobiales</taxon>
        <taxon>Rhizobiaceae</taxon>
        <taxon>Rhizobium/Agrobacterium group</taxon>
        <taxon>Pseudorhizobium</taxon>
    </lineage>
</organism>
<gene>
    <name evidence="2" type="ORF">REJC140_03070</name>
</gene>
<dbReference type="GO" id="GO:0016787">
    <property type="term" value="F:hydrolase activity"/>
    <property type="evidence" value="ECO:0007669"/>
    <property type="project" value="UniProtKB-KW"/>
</dbReference>
<reference evidence="2 3" key="1">
    <citation type="submission" date="2020-11" db="EMBL/GenBank/DDBJ databases">
        <authorList>
            <person name="Lassalle F."/>
        </authorList>
    </citation>
    <scope>NUCLEOTIDE SEQUENCE [LARGE SCALE GENOMIC DNA]</scope>
    <source>
        <strain evidence="2 3">JC140</strain>
    </source>
</reference>
<keyword evidence="3" id="KW-1185">Reference proteome</keyword>
<protein>
    <submittedName>
        <fullName evidence="2">2-pyrone-4,6-dicarboxylate hydrolase</fullName>
    </submittedName>
</protein>
<dbReference type="InterPro" id="IPR032466">
    <property type="entry name" value="Metal_Hydrolase"/>
</dbReference>
<evidence type="ECO:0000313" key="3">
    <source>
        <dbReference type="Proteomes" id="UP000606921"/>
    </source>
</evidence>
<feature type="domain" description="Amidohydrolase-related" evidence="1">
    <location>
        <begin position="24"/>
        <end position="285"/>
    </location>
</feature>
<dbReference type="Proteomes" id="UP000606921">
    <property type="component" value="Unassembled WGS sequence"/>
</dbReference>
<comment type="caution">
    <text evidence="2">The sequence shown here is derived from an EMBL/GenBank/DDBJ whole genome shotgun (WGS) entry which is preliminary data.</text>
</comment>
<evidence type="ECO:0000259" key="1">
    <source>
        <dbReference type="Pfam" id="PF04909"/>
    </source>
</evidence>
<dbReference type="PANTHER" id="PTHR35563">
    <property type="entry name" value="BARREL METAL-DEPENDENT HYDROLASE, PUTATIVE (AFU_ORTHOLOGUE AFUA_1G16240)-RELATED"/>
    <property type="match status" value="1"/>
</dbReference>
<keyword evidence="2" id="KW-0378">Hydrolase</keyword>
<sequence>MTSAPSESGVHKRKPIFTAPPLSCDAHCHVFGPGAVFPYAPDRRYTPEDAPKEALAALHDRLGLERAVIVQASCHGTDNRAMLDAIAWRPDRYRGVAIVDDSFDEKALQALDDGGVRGVRFNFVKHLGGAPDMAVFDRVIDRIKGRGWHVVLHLDAIDIVPLADMIRRLPVPFVIDHMGRVDTALGTDQPAFRSLLDLARREDCWVKVCGSERISSYPFDAALPFARALVEASPERTLWGTDFPHPNLKDPVDEADLLDLVTKIAPSVEGQRRLLVDNPARLYGFTT</sequence>
<dbReference type="EMBL" id="CABFWF030000010">
    <property type="protein sequence ID" value="CAD7032553.1"/>
    <property type="molecule type" value="Genomic_DNA"/>
</dbReference>
<proteinExistence type="predicted"/>
<evidence type="ECO:0000313" key="2">
    <source>
        <dbReference type="EMBL" id="CAD7032553.1"/>
    </source>
</evidence>
<dbReference type="InterPro" id="IPR052358">
    <property type="entry name" value="Aro_Compnd_Degr_Hydrolases"/>
</dbReference>
<dbReference type="InterPro" id="IPR006680">
    <property type="entry name" value="Amidohydro-rel"/>
</dbReference>
<accession>A0ABN7JIA4</accession>
<dbReference type="RefSeq" id="WP_142592210.1">
    <property type="nucleotide sequence ID" value="NZ_CABFWF030000010.1"/>
</dbReference>
<dbReference type="Pfam" id="PF04909">
    <property type="entry name" value="Amidohydro_2"/>
    <property type="match status" value="1"/>
</dbReference>
<dbReference type="PANTHER" id="PTHR35563:SF2">
    <property type="entry name" value="BARREL METAL-DEPENDENT HYDROLASE, PUTATIVE (AFU_ORTHOLOGUE AFUA_1G16240)-RELATED"/>
    <property type="match status" value="1"/>
</dbReference>
<dbReference type="Gene3D" id="3.20.20.140">
    <property type="entry name" value="Metal-dependent hydrolases"/>
    <property type="match status" value="1"/>
</dbReference>
<name>A0ABN7JIA4_9HYPH</name>
<dbReference type="SUPFAM" id="SSF51556">
    <property type="entry name" value="Metallo-dependent hydrolases"/>
    <property type="match status" value="1"/>
</dbReference>